<name>A0ABN6XE23_9CELL</name>
<feature type="domain" description="AMIN-like" evidence="3">
    <location>
        <begin position="133"/>
        <end position="258"/>
    </location>
</feature>
<evidence type="ECO:0000313" key="5">
    <source>
        <dbReference type="Proteomes" id="UP001321475"/>
    </source>
</evidence>
<accession>A0ABN6XE23</accession>
<evidence type="ECO:0000259" key="3">
    <source>
        <dbReference type="Pfam" id="PF24837"/>
    </source>
</evidence>
<feature type="compositionally biased region" description="Gly residues" evidence="1">
    <location>
        <begin position="82"/>
        <end position="100"/>
    </location>
</feature>
<protein>
    <recommendedName>
        <fullName evidence="3">AMIN-like domain-containing protein</fullName>
    </recommendedName>
</protein>
<dbReference type="Pfam" id="PF24837">
    <property type="entry name" value="AMIN-like"/>
    <property type="match status" value="1"/>
</dbReference>
<proteinExistence type="predicted"/>
<keyword evidence="5" id="KW-1185">Reference proteome</keyword>
<feature type="chain" id="PRO_5045705235" description="AMIN-like domain-containing protein" evidence="2">
    <location>
        <begin position="28"/>
        <end position="260"/>
    </location>
</feature>
<evidence type="ECO:0000256" key="2">
    <source>
        <dbReference type="SAM" id="SignalP"/>
    </source>
</evidence>
<dbReference type="RefSeq" id="WP_286217419.1">
    <property type="nucleotide sequence ID" value="NZ_AP027729.1"/>
</dbReference>
<feature type="signal peptide" evidence="2">
    <location>
        <begin position="1"/>
        <end position="27"/>
    </location>
</feature>
<organism evidence="4 5">
    <name type="scientific">Paraoerskovia sediminicola</name>
    <dbReference type="NCBI Taxonomy" id="1138587"/>
    <lineage>
        <taxon>Bacteria</taxon>
        <taxon>Bacillati</taxon>
        <taxon>Actinomycetota</taxon>
        <taxon>Actinomycetes</taxon>
        <taxon>Micrococcales</taxon>
        <taxon>Cellulomonadaceae</taxon>
        <taxon>Paraoerskovia</taxon>
    </lineage>
</organism>
<evidence type="ECO:0000313" key="4">
    <source>
        <dbReference type="EMBL" id="BDZ43091.1"/>
    </source>
</evidence>
<keyword evidence="2" id="KW-0732">Signal</keyword>
<reference evidence="5" key="1">
    <citation type="journal article" date="2019" name="Int. J. Syst. Evol. Microbiol.">
        <title>The Global Catalogue of Microorganisms (GCM) 10K type strain sequencing project: providing services to taxonomists for standard genome sequencing and annotation.</title>
        <authorList>
            <consortium name="The Broad Institute Genomics Platform"/>
            <consortium name="The Broad Institute Genome Sequencing Center for Infectious Disease"/>
            <person name="Wu L."/>
            <person name="Ma J."/>
        </authorList>
    </citation>
    <scope>NUCLEOTIDE SEQUENCE [LARGE SCALE GENOMIC DNA]</scope>
    <source>
        <strain evidence="5">NBRC 108565</strain>
    </source>
</reference>
<sequence length="260" mass="26218">MVTRSRARDRWAVAAVVITVVTATALAACGDDDGAGTGPSPAPSGDVATEDATPSDTPSASETPGKLPSGLPTDPQTPPGEAGDGTGDGTTGDDGQGALDGAGMKDSDPDGDVPFPANTEPDTQSASADAALTVTAVRIGAHDDYDRVVLELAGTGTPGWRAAYVDAPTEDGSGAPVDVDGDAVLSLRIEGTTYPFETGATEYGGANPLRVAGTDVVTEVVYSGVFEGVTTAFVGVDDEKPFRVYSLTDPTRVVVDVRDD</sequence>
<feature type="compositionally biased region" description="Polar residues" evidence="1">
    <location>
        <begin position="52"/>
        <end position="62"/>
    </location>
</feature>
<dbReference type="EMBL" id="AP027729">
    <property type="protein sequence ID" value="BDZ43091.1"/>
    <property type="molecule type" value="Genomic_DNA"/>
</dbReference>
<gene>
    <name evidence="4" type="ORF">GCM10025865_23900</name>
</gene>
<dbReference type="Proteomes" id="UP001321475">
    <property type="component" value="Chromosome"/>
</dbReference>
<feature type="region of interest" description="Disordered" evidence="1">
    <location>
        <begin position="32"/>
        <end position="128"/>
    </location>
</feature>
<evidence type="ECO:0000256" key="1">
    <source>
        <dbReference type="SAM" id="MobiDB-lite"/>
    </source>
</evidence>
<dbReference type="InterPro" id="IPR056303">
    <property type="entry name" value="AMIN-like"/>
</dbReference>
<dbReference type="PROSITE" id="PS51257">
    <property type="entry name" value="PROKAR_LIPOPROTEIN"/>
    <property type="match status" value="1"/>
</dbReference>